<dbReference type="Proteomes" id="UP000256269">
    <property type="component" value="Unassembled WGS sequence"/>
</dbReference>
<comment type="caution">
    <text evidence="2">The sequence shown here is derived from an EMBL/GenBank/DDBJ whole genome shotgun (WGS) entry which is preliminary data.</text>
</comment>
<dbReference type="EMBL" id="QUNO01000034">
    <property type="protein sequence ID" value="REH26172.1"/>
    <property type="molecule type" value="Genomic_DNA"/>
</dbReference>
<protein>
    <recommendedName>
        <fullName evidence="4">CU044_5270 family protein</fullName>
    </recommendedName>
</protein>
<dbReference type="OrthoDB" id="3289519at2"/>
<proteinExistence type="predicted"/>
<evidence type="ECO:0008006" key="4">
    <source>
        <dbReference type="Google" id="ProtNLM"/>
    </source>
</evidence>
<organism evidence="2 3">
    <name type="scientific">Kutzneria buriramensis</name>
    <dbReference type="NCBI Taxonomy" id="1045776"/>
    <lineage>
        <taxon>Bacteria</taxon>
        <taxon>Bacillati</taxon>
        <taxon>Actinomycetota</taxon>
        <taxon>Actinomycetes</taxon>
        <taxon>Pseudonocardiales</taxon>
        <taxon>Pseudonocardiaceae</taxon>
        <taxon>Kutzneria</taxon>
    </lineage>
</organism>
<evidence type="ECO:0000313" key="3">
    <source>
        <dbReference type="Proteomes" id="UP000256269"/>
    </source>
</evidence>
<dbReference type="AlphaFoldDB" id="A0A3E0GSX7"/>
<dbReference type="RefSeq" id="WP_116182006.1">
    <property type="nucleotide sequence ID" value="NZ_CP144375.1"/>
</dbReference>
<name>A0A3E0GSX7_9PSEU</name>
<keyword evidence="3" id="KW-1185">Reference proteome</keyword>
<feature type="transmembrane region" description="Helical" evidence="1">
    <location>
        <begin position="39"/>
        <end position="58"/>
    </location>
</feature>
<reference evidence="2 3" key="1">
    <citation type="submission" date="2018-08" db="EMBL/GenBank/DDBJ databases">
        <title>Genomic Encyclopedia of Archaeal and Bacterial Type Strains, Phase II (KMG-II): from individual species to whole genera.</title>
        <authorList>
            <person name="Goeker M."/>
        </authorList>
    </citation>
    <scope>NUCLEOTIDE SEQUENCE [LARGE SCALE GENOMIC DNA]</scope>
    <source>
        <strain evidence="2 3">DSM 45791</strain>
    </source>
</reference>
<evidence type="ECO:0000313" key="2">
    <source>
        <dbReference type="EMBL" id="REH26172.1"/>
    </source>
</evidence>
<sequence length="295" mass="31616">MTSQEQLLSTALHDIVAEQPFEPDLVAIERRGRRLRRRATIRFAGAGVAVTVAAVAIGTSVGPRGRPDVAEPPLLLLADKIATAPKVPGDATLIKSDEAEDSGKRSVGWELWGDDGTGYVSLDRDRLPTLVAGHNSVREPAFVQDVAAAEYAAKADLDRARERMAYDAFGRDTHPANPKYEVDDWIWTNSVNALKVGAGNPAVREGVMRLISTLPHVTVEPTVTNGKPTLTLTDNEPAVEAGIRSMPAFTQILVVTADTGVPVRFHGYIGKKDTGGGTNYEISRVTLADVAAGRF</sequence>
<keyword evidence="1" id="KW-0812">Transmembrane</keyword>
<keyword evidence="1" id="KW-0472">Membrane</keyword>
<keyword evidence="1" id="KW-1133">Transmembrane helix</keyword>
<accession>A0A3E0GSX7</accession>
<evidence type="ECO:0000256" key="1">
    <source>
        <dbReference type="SAM" id="Phobius"/>
    </source>
</evidence>
<gene>
    <name evidence="2" type="ORF">BCF44_13427</name>
</gene>